<dbReference type="RefSeq" id="WP_307338342.1">
    <property type="nucleotide sequence ID" value="NZ_JAUSUQ010000005.1"/>
</dbReference>
<reference evidence="1 2" key="1">
    <citation type="submission" date="2023-07" db="EMBL/GenBank/DDBJ databases">
        <title>Genomic Encyclopedia of Type Strains, Phase IV (KMG-IV): sequencing the most valuable type-strain genomes for metagenomic binning, comparative biology and taxonomic classification.</title>
        <authorList>
            <person name="Goeker M."/>
        </authorList>
    </citation>
    <scope>NUCLEOTIDE SEQUENCE [LARGE SCALE GENOMIC DNA]</scope>
    <source>
        <strain evidence="1 2">DSM 17740</strain>
    </source>
</reference>
<accession>A0ABU0CRH8</accession>
<organism evidence="1 2">
    <name type="scientific">Caldalkalibacillus uzonensis</name>
    <dbReference type="NCBI Taxonomy" id="353224"/>
    <lineage>
        <taxon>Bacteria</taxon>
        <taxon>Bacillati</taxon>
        <taxon>Bacillota</taxon>
        <taxon>Bacilli</taxon>
        <taxon>Bacillales</taxon>
        <taxon>Bacillaceae</taxon>
        <taxon>Caldalkalibacillus</taxon>
    </lineage>
</organism>
<proteinExistence type="predicted"/>
<sequence length="53" mass="6005">MKIVDLAQGLTMINLVRLGIYLISHSWFSQSRTTIDAYLSVMGERITALVHLK</sequence>
<gene>
    <name evidence="1" type="ORF">J2S00_001814</name>
</gene>
<evidence type="ECO:0000313" key="2">
    <source>
        <dbReference type="Proteomes" id="UP001232445"/>
    </source>
</evidence>
<keyword evidence="2" id="KW-1185">Reference proteome</keyword>
<dbReference type="EMBL" id="JAUSUQ010000005">
    <property type="protein sequence ID" value="MDQ0339028.1"/>
    <property type="molecule type" value="Genomic_DNA"/>
</dbReference>
<comment type="caution">
    <text evidence="1">The sequence shown here is derived from an EMBL/GenBank/DDBJ whole genome shotgun (WGS) entry which is preliminary data.</text>
</comment>
<protein>
    <submittedName>
        <fullName evidence="1">Uncharacterized protein</fullName>
    </submittedName>
</protein>
<dbReference type="Proteomes" id="UP001232445">
    <property type="component" value="Unassembled WGS sequence"/>
</dbReference>
<evidence type="ECO:0000313" key="1">
    <source>
        <dbReference type="EMBL" id="MDQ0339028.1"/>
    </source>
</evidence>
<name>A0ABU0CRH8_9BACI</name>